<dbReference type="OrthoDB" id="542013at2759"/>
<keyword evidence="6" id="KW-1185">Reference proteome</keyword>
<dbReference type="GO" id="GO:0016491">
    <property type="term" value="F:oxidoreductase activity"/>
    <property type="evidence" value="ECO:0007669"/>
    <property type="project" value="UniProtKB-KW"/>
</dbReference>
<dbReference type="VEuPathDB" id="FungiDB:I303_05027"/>
<feature type="region of interest" description="Disordered" evidence="3">
    <location>
        <begin position="143"/>
        <end position="166"/>
    </location>
</feature>
<dbReference type="InterPro" id="IPR002347">
    <property type="entry name" value="SDR_fam"/>
</dbReference>
<name>A0A1A6A281_9TREE</name>
<evidence type="ECO:0008006" key="7">
    <source>
        <dbReference type="Google" id="ProtNLM"/>
    </source>
</evidence>
<dbReference type="SUPFAM" id="SSF51735">
    <property type="entry name" value="NAD(P)-binding Rossmann-fold domains"/>
    <property type="match status" value="1"/>
</dbReference>
<dbReference type="Proteomes" id="UP000078595">
    <property type="component" value="Chromosome 6"/>
</dbReference>
<organism evidence="4">
    <name type="scientific">Kwoniella dejecticola CBS 10117</name>
    <dbReference type="NCBI Taxonomy" id="1296121"/>
    <lineage>
        <taxon>Eukaryota</taxon>
        <taxon>Fungi</taxon>
        <taxon>Dikarya</taxon>
        <taxon>Basidiomycota</taxon>
        <taxon>Agaricomycotina</taxon>
        <taxon>Tremellomycetes</taxon>
        <taxon>Tremellales</taxon>
        <taxon>Cryptococcaceae</taxon>
        <taxon>Kwoniella</taxon>
    </lineage>
</organism>
<dbReference type="EMBL" id="CP144535">
    <property type="protein sequence ID" value="WWC62933.1"/>
    <property type="molecule type" value="Genomic_DNA"/>
</dbReference>
<evidence type="ECO:0000313" key="4">
    <source>
        <dbReference type="EMBL" id="OBR84170.1"/>
    </source>
</evidence>
<evidence type="ECO:0000256" key="3">
    <source>
        <dbReference type="SAM" id="MobiDB-lite"/>
    </source>
</evidence>
<dbReference type="EMBL" id="KI894032">
    <property type="protein sequence ID" value="OBR84170.1"/>
    <property type="molecule type" value="Genomic_DNA"/>
</dbReference>
<dbReference type="PANTHER" id="PTHR24320:SF152">
    <property type="entry name" value="SHORT-CHAIN DEHYDROGENASE_REDUCTASE FAMILY PROTEIN"/>
    <property type="match status" value="1"/>
</dbReference>
<sequence>MPLTSSILITGGTSGLGYSTALSLAKSLPTTQIIIASRSSWDAAEKINAEAGNNNVIYLPLDLTTHEGVRKFVKAYQEKSLPPLKALVLNAAIQHVDKVHFTEDGLETMFATNHVNHTLLFFLLKQYLTNDARIVVVSSSTHDPKLKRAPPPTYTTGDEAAHPPTGRIYDTQNEGFRRYALSKLCNILFAYALDRHAKAAGKSWVILALDPGVMATNLYRWSSWFSWALSLSIAKWFISGIYTTEEVAETLGKMTVSPEFGEQAKSGRYYEVVDAKELESSQQSHDLQCQDDLWEWTIKEVAKDQEEEAQFRRL</sequence>
<keyword evidence="2" id="KW-0560">Oxidoreductase</keyword>
<gene>
    <name evidence="4" type="ORF">I303_05027</name>
    <name evidence="5" type="ORF">I303_105531</name>
</gene>
<evidence type="ECO:0000256" key="1">
    <source>
        <dbReference type="ARBA" id="ARBA00006484"/>
    </source>
</evidence>
<dbReference type="Pfam" id="PF00106">
    <property type="entry name" value="adh_short"/>
    <property type="match status" value="1"/>
</dbReference>
<reference evidence="4" key="1">
    <citation type="submission" date="2013-07" db="EMBL/GenBank/DDBJ databases">
        <title>The Genome Sequence of Cryptococcus dejecticola CBS10117.</title>
        <authorList>
            <consortium name="The Broad Institute Genome Sequencing Platform"/>
            <person name="Cuomo C."/>
            <person name="Litvintseva A."/>
            <person name="Chen Y."/>
            <person name="Heitman J."/>
            <person name="Sun S."/>
            <person name="Springer D."/>
            <person name="Dromer F."/>
            <person name="Young S.K."/>
            <person name="Zeng Q."/>
            <person name="Gargeya S."/>
            <person name="Fitzgerald M."/>
            <person name="Abouelleil A."/>
            <person name="Alvarado L."/>
            <person name="Berlin A.M."/>
            <person name="Chapman S.B."/>
            <person name="Dewar J."/>
            <person name="Goldberg J."/>
            <person name="Griggs A."/>
            <person name="Gujja S."/>
            <person name="Hansen M."/>
            <person name="Howarth C."/>
            <person name="Imamovic A."/>
            <person name="Larimer J."/>
            <person name="McCowan C."/>
            <person name="Murphy C."/>
            <person name="Pearson M."/>
            <person name="Priest M."/>
            <person name="Roberts A."/>
            <person name="Saif S."/>
            <person name="Shea T."/>
            <person name="Sykes S."/>
            <person name="Wortman J."/>
            <person name="Nusbaum C."/>
            <person name="Birren B."/>
        </authorList>
    </citation>
    <scope>NUCLEOTIDE SEQUENCE [LARGE SCALE GENOMIC DNA]</scope>
    <source>
        <strain evidence="4">CBS 10117</strain>
    </source>
</reference>
<reference evidence="5" key="3">
    <citation type="submission" date="2024-02" db="EMBL/GenBank/DDBJ databases">
        <title>Comparative genomics of Cryptococcus and Kwoniella reveals pathogenesis evolution and contrasting modes of karyotype evolution via chromosome fusion or intercentromeric recombination.</title>
        <authorList>
            <person name="Coelho M.A."/>
            <person name="David-Palma M."/>
            <person name="Shea T."/>
            <person name="Bowers K."/>
            <person name="McGinley-Smith S."/>
            <person name="Mohammad A.W."/>
            <person name="Gnirke A."/>
            <person name="Yurkov A.M."/>
            <person name="Nowrousian M."/>
            <person name="Sun S."/>
            <person name="Cuomo C.A."/>
            <person name="Heitman J."/>
        </authorList>
    </citation>
    <scope>NUCLEOTIDE SEQUENCE</scope>
    <source>
        <strain evidence="5">CBS 10117</strain>
    </source>
</reference>
<dbReference type="RefSeq" id="XP_018262012.1">
    <property type="nucleotide sequence ID" value="XM_018408321.1"/>
</dbReference>
<evidence type="ECO:0000256" key="2">
    <source>
        <dbReference type="ARBA" id="ARBA00023002"/>
    </source>
</evidence>
<dbReference type="AlphaFoldDB" id="A0A1A6A281"/>
<dbReference type="KEGG" id="kdj:28968726"/>
<comment type="similarity">
    <text evidence="1">Belongs to the short-chain dehydrogenases/reductases (SDR) family.</text>
</comment>
<dbReference type="GeneID" id="28968726"/>
<evidence type="ECO:0000313" key="5">
    <source>
        <dbReference type="EMBL" id="WWC62933.1"/>
    </source>
</evidence>
<reference evidence="5" key="2">
    <citation type="submission" date="2013-07" db="EMBL/GenBank/DDBJ databases">
        <authorList>
            <consortium name="The Broad Institute Genome Sequencing Platform"/>
            <person name="Cuomo C."/>
            <person name="Litvintseva A."/>
            <person name="Chen Y."/>
            <person name="Heitman J."/>
            <person name="Sun S."/>
            <person name="Springer D."/>
            <person name="Dromer F."/>
            <person name="Young S.K."/>
            <person name="Zeng Q."/>
            <person name="Gargeya S."/>
            <person name="Fitzgerald M."/>
            <person name="Abouelleil A."/>
            <person name="Alvarado L."/>
            <person name="Berlin A.M."/>
            <person name="Chapman S.B."/>
            <person name="Dewar J."/>
            <person name="Goldberg J."/>
            <person name="Griggs A."/>
            <person name="Gujja S."/>
            <person name="Hansen M."/>
            <person name="Howarth C."/>
            <person name="Imamovic A."/>
            <person name="Larimer J."/>
            <person name="McCowan C."/>
            <person name="Murphy C."/>
            <person name="Pearson M."/>
            <person name="Priest M."/>
            <person name="Roberts A."/>
            <person name="Saif S."/>
            <person name="Shea T."/>
            <person name="Sykes S."/>
            <person name="Wortman J."/>
            <person name="Nusbaum C."/>
            <person name="Birren B."/>
        </authorList>
    </citation>
    <scope>NUCLEOTIDE SEQUENCE</scope>
    <source>
        <strain evidence="5">CBS 10117</strain>
    </source>
</reference>
<dbReference type="InterPro" id="IPR036291">
    <property type="entry name" value="NAD(P)-bd_dom_sf"/>
</dbReference>
<evidence type="ECO:0000313" key="6">
    <source>
        <dbReference type="Proteomes" id="UP000078595"/>
    </source>
</evidence>
<accession>A0A1A6A281</accession>
<dbReference type="Gene3D" id="3.40.50.720">
    <property type="entry name" value="NAD(P)-binding Rossmann-like Domain"/>
    <property type="match status" value="1"/>
</dbReference>
<dbReference type="PANTHER" id="PTHR24320">
    <property type="entry name" value="RETINOL DEHYDROGENASE"/>
    <property type="match status" value="1"/>
</dbReference>
<proteinExistence type="inferred from homology"/>
<protein>
    <recommendedName>
        <fullName evidence="7">Dehydrogenase/reductase</fullName>
    </recommendedName>
</protein>
<dbReference type="STRING" id="1296121.A0A1A6A281"/>